<dbReference type="InterPro" id="IPR013096">
    <property type="entry name" value="Cupin_2"/>
</dbReference>
<evidence type="ECO:0000259" key="1">
    <source>
        <dbReference type="Pfam" id="PF07883"/>
    </source>
</evidence>
<proteinExistence type="predicted"/>
<reference evidence="2" key="1">
    <citation type="journal article" date="2015" name="Nature">
        <title>Complex archaea that bridge the gap between prokaryotes and eukaryotes.</title>
        <authorList>
            <person name="Spang A."/>
            <person name="Saw J.H."/>
            <person name="Jorgensen S.L."/>
            <person name="Zaremba-Niedzwiedzka K."/>
            <person name="Martijn J."/>
            <person name="Lind A.E."/>
            <person name="van Eijk R."/>
            <person name="Schleper C."/>
            <person name="Guy L."/>
            <person name="Ettema T.J."/>
        </authorList>
    </citation>
    <scope>NUCLEOTIDE SEQUENCE</scope>
</reference>
<dbReference type="Gene3D" id="2.60.120.10">
    <property type="entry name" value="Jelly Rolls"/>
    <property type="match status" value="1"/>
</dbReference>
<accession>A0A0F9EEI5</accession>
<dbReference type="InterPro" id="IPR014710">
    <property type="entry name" value="RmlC-like_jellyroll"/>
</dbReference>
<dbReference type="Pfam" id="PF07883">
    <property type="entry name" value="Cupin_2"/>
    <property type="match status" value="1"/>
</dbReference>
<evidence type="ECO:0000313" key="2">
    <source>
        <dbReference type="EMBL" id="KKL28251.1"/>
    </source>
</evidence>
<dbReference type="SUPFAM" id="SSF51182">
    <property type="entry name" value="RmlC-like cupins"/>
    <property type="match status" value="1"/>
</dbReference>
<dbReference type="AlphaFoldDB" id="A0A0F9EEI5"/>
<name>A0A0F9EEI5_9ZZZZ</name>
<sequence>MKQVKKVWGKESWVVNNREYCGKLLEVDKGAKSSFHRHRKKRETFYCLNGRVILTVKNEKHVLIPENDAVTIERGQWHKFIGYEDSMLLEVSTHHSDEDVERKSESEVGNG</sequence>
<dbReference type="EMBL" id="LAZR01035165">
    <property type="protein sequence ID" value="KKL28251.1"/>
    <property type="molecule type" value="Genomic_DNA"/>
</dbReference>
<feature type="domain" description="Cupin type-2" evidence="1">
    <location>
        <begin position="24"/>
        <end position="83"/>
    </location>
</feature>
<dbReference type="InterPro" id="IPR011051">
    <property type="entry name" value="RmlC_Cupin_sf"/>
</dbReference>
<protein>
    <recommendedName>
        <fullName evidence="1">Cupin type-2 domain-containing protein</fullName>
    </recommendedName>
</protein>
<organism evidence="2">
    <name type="scientific">marine sediment metagenome</name>
    <dbReference type="NCBI Taxonomy" id="412755"/>
    <lineage>
        <taxon>unclassified sequences</taxon>
        <taxon>metagenomes</taxon>
        <taxon>ecological metagenomes</taxon>
    </lineage>
</organism>
<gene>
    <name evidence="2" type="ORF">LCGC14_2377010</name>
</gene>
<comment type="caution">
    <text evidence="2">The sequence shown here is derived from an EMBL/GenBank/DDBJ whole genome shotgun (WGS) entry which is preliminary data.</text>
</comment>